<dbReference type="Proteomes" id="UP000596742">
    <property type="component" value="Unassembled WGS sequence"/>
</dbReference>
<sequence length="75" mass="8060">IGVSEDTGAASNYINTCESTAVRLHQCTAGLHYAEVSIKPVTSQQIIIHGIENRTIYTGIDHSLNIGVVHSDHSD</sequence>
<feature type="non-terminal residue" evidence="1">
    <location>
        <position position="1"/>
    </location>
</feature>
<evidence type="ECO:0000313" key="2">
    <source>
        <dbReference type="Proteomes" id="UP000596742"/>
    </source>
</evidence>
<evidence type="ECO:0000313" key="1">
    <source>
        <dbReference type="EMBL" id="VDI12872.1"/>
    </source>
</evidence>
<dbReference type="OrthoDB" id="6194538at2759"/>
<proteinExistence type="predicted"/>
<keyword evidence="2" id="KW-1185">Reference proteome</keyword>
<reference evidence="1" key="1">
    <citation type="submission" date="2018-11" db="EMBL/GenBank/DDBJ databases">
        <authorList>
            <person name="Alioto T."/>
            <person name="Alioto T."/>
        </authorList>
    </citation>
    <scope>NUCLEOTIDE SEQUENCE</scope>
</reference>
<dbReference type="EMBL" id="UYJE01002689">
    <property type="protein sequence ID" value="VDI12872.1"/>
    <property type="molecule type" value="Genomic_DNA"/>
</dbReference>
<gene>
    <name evidence="1" type="ORF">MGAL_10B023415</name>
</gene>
<name>A0A8B6D2J1_MYTGA</name>
<dbReference type="AlphaFoldDB" id="A0A8B6D2J1"/>
<accession>A0A8B6D2J1</accession>
<comment type="caution">
    <text evidence="1">The sequence shown here is derived from an EMBL/GenBank/DDBJ whole genome shotgun (WGS) entry which is preliminary data.</text>
</comment>
<protein>
    <submittedName>
        <fullName evidence="1">Uncharacterized protein</fullName>
    </submittedName>
</protein>
<feature type="non-terminal residue" evidence="1">
    <location>
        <position position="75"/>
    </location>
</feature>
<organism evidence="1 2">
    <name type="scientific">Mytilus galloprovincialis</name>
    <name type="common">Mediterranean mussel</name>
    <dbReference type="NCBI Taxonomy" id="29158"/>
    <lineage>
        <taxon>Eukaryota</taxon>
        <taxon>Metazoa</taxon>
        <taxon>Spiralia</taxon>
        <taxon>Lophotrochozoa</taxon>
        <taxon>Mollusca</taxon>
        <taxon>Bivalvia</taxon>
        <taxon>Autobranchia</taxon>
        <taxon>Pteriomorphia</taxon>
        <taxon>Mytilida</taxon>
        <taxon>Mytiloidea</taxon>
        <taxon>Mytilidae</taxon>
        <taxon>Mytilinae</taxon>
        <taxon>Mytilus</taxon>
    </lineage>
</organism>